<proteinExistence type="predicted"/>
<name>A0A1I0CGF7_9EURY</name>
<keyword evidence="3" id="KW-1185">Reference proteome</keyword>
<sequence length="186" mass="20684">MQTSVAKEAERGIRYSLLAVVAVGYRQRDPGAVVNALIALVATYLPGHFERRYDVTFRPWQRVYLNSAMLTHAIGMLGPYDDVWWWDHMTHTHSATLLGGLTFAAARRNDREPHPRVVGVVACAGVLWEIGEYIVHATANHLGWEPLLVSYGKVDTALDLVFDLVGALLVVLLGDAFLENLTETDE</sequence>
<gene>
    <name evidence="2" type="ORF">SAMN04488694_104170</name>
    <name evidence="1" type="ORF">SAMN05192552_1004132</name>
</gene>
<dbReference type="Pfam" id="PF09997">
    <property type="entry name" value="DUF2238"/>
    <property type="match status" value="1"/>
</dbReference>
<accession>A0A1I0CGF7</accession>
<evidence type="ECO:0000313" key="3">
    <source>
        <dbReference type="Proteomes" id="UP000199320"/>
    </source>
</evidence>
<dbReference type="STRING" id="392421.SAMN04488694_104170"/>
<evidence type="ECO:0000313" key="2">
    <source>
        <dbReference type="EMBL" id="SET18684.1"/>
    </source>
</evidence>
<dbReference type="EMBL" id="FMZP01000004">
    <property type="protein sequence ID" value="SDC48180.1"/>
    <property type="molecule type" value="Genomic_DNA"/>
</dbReference>
<dbReference type="OrthoDB" id="313603at2157"/>
<reference evidence="2" key="1">
    <citation type="submission" date="2016-10" db="EMBL/GenBank/DDBJ databases">
        <authorList>
            <person name="de Groot N.N."/>
        </authorList>
    </citation>
    <scope>NUCLEOTIDE SEQUENCE [LARGE SCALE GENOMIC DNA]</scope>
    <source>
        <strain evidence="2">CDM_6</strain>
    </source>
</reference>
<dbReference type="Proteomes" id="UP000199320">
    <property type="component" value="Unassembled WGS sequence"/>
</dbReference>
<organism evidence="2 3">
    <name type="scientific">Natrinema hispanicum</name>
    <dbReference type="NCBI Taxonomy" id="392421"/>
    <lineage>
        <taxon>Archaea</taxon>
        <taxon>Methanobacteriati</taxon>
        <taxon>Methanobacteriota</taxon>
        <taxon>Stenosarchaea group</taxon>
        <taxon>Halobacteria</taxon>
        <taxon>Halobacteriales</taxon>
        <taxon>Natrialbaceae</taxon>
        <taxon>Natrinema</taxon>
    </lineage>
</organism>
<evidence type="ECO:0000313" key="1">
    <source>
        <dbReference type="EMBL" id="SDC48180.1"/>
    </source>
</evidence>
<reference evidence="3 4" key="2">
    <citation type="submission" date="2016-10" db="EMBL/GenBank/DDBJ databases">
        <authorList>
            <person name="Varghese N."/>
            <person name="Submissions S."/>
        </authorList>
    </citation>
    <scope>NUCLEOTIDE SEQUENCE [LARGE SCALE GENOMIC DNA]</scope>
    <source>
        <strain evidence="1 4">CDM_1</strain>
        <strain evidence="3">CDM_6</strain>
    </source>
</reference>
<dbReference type="InterPro" id="IPR014509">
    <property type="entry name" value="YjdF-like"/>
</dbReference>
<evidence type="ECO:0008006" key="5">
    <source>
        <dbReference type="Google" id="ProtNLM"/>
    </source>
</evidence>
<dbReference type="AlphaFoldDB" id="A0A1I0CGF7"/>
<protein>
    <recommendedName>
        <fullName evidence="5">DUF2238 domain-containing protein</fullName>
    </recommendedName>
</protein>
<dbReference type="Proteomes" id="UP000324021">
    <property type="component" value="Unassembled WGS sequence"/>
</dbReference>
<dbReference type="RefSeq" id="WP_092931047.1">
    <property type="nucleotide sequence ID" value="NZ_FMZP01000004.1"/>
</dbReference>
<dbReference type="EMBL" id="FOIC01000004">
    <property type="protein sequence ID" value="SET18684.1"/>
    <property type="molecule type" value="Genomic_DNA"/>
</dbReference>
<evidence type="ECO:0000313" key="4">
    <source>
        <dbReference type="Proteomes" id="UP000324021"/>
    </source>
</evidence>